<organism evidence="2 3">
    <name type="scientific">Aphis craccivora</name>
    <name type="common">Cowpea aphid</name>
    <dbReference type="NCBI Taxonomy" id="307492"/>
    <lineage>
        <taxon>Eukaryota</taxon>
        <taxon>Metazoa</taxon>
        <taxon>Ecdysozoa</taxon>
        <taxon>Arthropoda</taxon>
        <taxon>Hexapoda</taxon>
        <taxon>Insecta</taxon>
        <taxon>Pterygota</taxon>
        <taxon>Neoptera</taxon>
        <taxon>Paraneoptera</taxon>
        <taxon>Hemiptera</taxon>
        <taxon>Sternorrhyncha</taxon>
        <taxon>Aphidomorpha</taxon>
        <taxon>Aphidoidea</taxon>
        <taxon>Aphididae</taxon>
        <taxon>Aphidini</taxon>
        <taxon>Aphis</taxon>
        <taxon>Aphis</taxon>
    </lineage>
</organism>
<accession>A0A6G0VZG0</accession>
<dbReference type="Proteomes" id="UP000478052">
    <property type="component" value="Unassembled WGS sequence"/>
</dbReference>
<keyword evidence="3" id="KW-1185">Reference proteome</keyword>
<name>A0A6G0VZG0_APHCR</name>
<feature type="non-terminal residue" evidence="2">
    <location>
        <position position="1"/>
    </location>
</feature>
<dbReference type="EMBL" id="VUJU01010197">
    <property type="protein sequence ID" value="KAF0715366.1"/>
    <property type="molecule type" value="Genomic_DNA"/>
</dbReference>
<dbReference type="OrthoDB" id="6602382at2759"/>
<dbReference type="Pfam" id="PF25273">
    <property type="entry name" value="DUF7869"/>
    <property type="match status" value="1"/>
</dbReference>
<sequence length="728" mass="84433">INKTPTARQLFKSNHQNSENNYSFNNKVTDWLENNETAYRLNRESIPTLVTSNNNITKEKNIDCDINGMECVFFEDTLEQLPSTQCIASNTTAPVIVIEVPPDNLQRTELQVNTPAKNSCLSTDNEYLEPVVVITSGRKRNKINERKCAQGLRHQLPKTWVVCCPHKDISSSKCNVASLVTSDIQCFKNNLCLLNKKIDQDKFLLTMMTIEKPKRKNRGKGIRQERTVVSYFVPTEKGDLIQVCLNAFVGITSITRRRLNILASTFKNTHASPKESRGGFPLSKKIKAEEVTTSIKNHILKFKSRKSHYSRSDTGRSYLQPELSVKKMWSHWKNKRTTLKLPLASFSKYYKVFTKNFNLSFGHPRQDVCSFCTQKLCQIKNEKDDIKEVLQIELKEHKAKSKYFSKMLSFQLNDTIQISFDMMQNQPLPKLSVTETFYSRQVWLYNLTFVINSENDQSKKNCFLYTWLETESGRGPNEIGSALIHFLNILENRYKTQMNPPTNLNLYSDSCAGQNKNQYIMATLLNYINCKETIFKKITHIFPVRGHSYMPPDRVFGRIEKELRKRENIVSPSEYYAIFNNFCHVLVYNRDFKVYNIKEACKSTIKSKTFKMTEQKRLLYEKNKKTVGISTNYMGEYDNYVKVLKRNSKIEAISTLAILDKCNHVKPPKQDDVRKLMKFFNIPIDAIDFYNDIFANVDEKEDADEEINEDGAVNYFEDSMSLVFKTVD</sequence>
<gene>
    <name evidence="2" type="ORF">FWK35_00035453</name>
</gene>
<dbReference type="PANTHER" id="PTHR10773:SF19">
    <property type="match status" value="1"/>
</dbReference>
<dbReference type="InterPro" id="IPR057191">
    <property type="entry name" value="DUF7869"/>
</dbReference>
<evidence type="ECO:0000313" key="3">
    <source>
        <dbReference type="Proteomes" id="UP000478052"/>
    </source>
</evidence>
<comment type="caution">
    <text evidence="2">The sequence shown here is derived from an EMBL/GenBank/DDBJ whole genome shotgun (WGS) entry which is preliminary data.</text>
</comment>
<reference evidence="2 3" key="1">
    <citation type="submission" date="2019-08" db="EMBL/GenBank/DDBJ databases">
        <title>Whole genome of Aphis craccivora.</title>
        <authorList>
            <person name="Voronova N.V."/>
            <person name="Shulinski R.S."/>
            <person name="Bandarenka Y.V."/>
            <person name="Zhorov D.G."/>
            <person name="Warner D."/>
        </authorList>
    </citation>
    <scope>NUCLEOTIDE SEQUENCE [LARGE SCALE GENOMIC DNA]</scope>
    <source>
        <strain evidence="2">180601</strain>
        <tissue evidence="2">Whole Body</tissue>
    </source>
</reference>
<proteinExistence type="predicted"/>
<evidence type="ECO:0000259" key="1">
    <source>
        <dbReference type="Pfam" id="PF25273"/>
    </source>
</evidence>
<dbReference type="PANTHER" id="PTHR10773">
    <property type="entry name" value="DNA-DIRECTED RNA POLYMERASES I, II, AND III SUBUNIT RPABC2"/>
    <property type="match status" value="1"/>
</dbReference>
<evidence type="ECO:0000313" key="2">
    <source>
        <dbReference type="EMBL" id="KAF0715366.1"/>
    </source>
</evidence>
<dbReference type="AlphaFoldDB" id="A0A6G0VZG0"/>
<feature type="domain" description="DUF7869" evidence="1">
    <location>
        <begin position="461"/>
        <end position="623"/>
    </location>
</feature>
<protein>
    <recommendedName>
        <fullName evidence="1">DUF7869 domain-containing protein</fullName>
    </recommendedName>
</protein>